<dbReference type="PROSITE" id="PS50181">
    <property type="entry name" value="FBOX"/>
    <property type="match status" value="1"/>
</dbReference>
<accession>A0A5J5EP30</accession>
<dbReference type="InterPro" id="IPR001810">
    <property type="entry name" value="F-box_dom"/>
</dbReference>
<organism evidence="2 3">
    <name type="scientific">Sphaerosporella brunnea</name>
    <dbReference type="NCBI Taxonomy" id="1250544"/>
    <lineage>
        <taxon>Eukaryota</taxon>
        <taxon>Fungi</taxon>
        <taxon>Dikarya</taxon>
        <taxon>Ascomycota</taxon>
        <taxon>Pezizomycotina</taxon>
        <taxon>Pezizomycetes</taxon>
        <taxon>Pezizales</taxon>
        <taxon>Pyronemataceae</taxon>
        <taxon>Sphaerosporella</taxon>
    </lineage>
</organism>
<dbReference type="Pfam" id="PF00646">
    <property type="entry name" value="F-box"/>
    <property type="match status" value="1"/>
</dbReference>
<dbReference type="OrthoDB" id="2588098at2759"/>
<evidence type="ECO:0000313" key="2">
    <source>
        <dbReference type="EMBL" id="KAA8898368.1"/>
    </source>
</evidence>
<name>A0A5J5EP30_9PEZI</name>
<dbReference type="InterPro" id="IPR036047">
    <property type="entry name" value="F-box-like_dom_sf"/>
</dbReference>
<comment type="caution">
    <text evidence="2">The sequence shown here is derived from an EMBL/GenBank/DDBJ whole genome shotgun (WGS) entry which is preliminary data.</text>
</comment>
<reference evidence="2 3" key="1">
    <citation type="submission" date="2019-09" db="EMBL/GenBank/DDBJ databases">
        <title>Draft genome of the ectomycorrhizal ascomycete Sphaerosporella brunnea.</title>
        <authorList>
            <consortium name="DOE Joint Genome Institute"/>
            <person name="Benucci G.M."/>
            <person name="Marozzi G."/>
            <person name="Antonielli L."/>
            <person name="Sanchez S."/>
            <person name="Marco P."/>
            <person name="Wang X."/>
            <person name="Falini L.B."/>
            <person name="Barry K."/>
            <person name="Haridas S."/>
            <person name="Lipzen A."/>
            <person name="Labutti K."/>
            <person name="Grigoriev I.V."/>
            <person name="Murat C."/>
            <person name="Martin F."/>
            <person name="Albertini E."/>
            <person name="Donnini D."/>
            <person name="Bonito G."/>
        </authorList>
    </citation>
    <scope>NUCLEOTIDE SEQUENCE [LARGE SCALE GENOMIC DNA]</scope>
    <source>
        <strain evidence="2 3">Sb_GMNB300</strain>
    </source>
</reference>
<evidence type="ECO:0000259" key="1">
    <source>
        <dbReference type="PROSITE" id="PS50181"/>
    </source>
</evidence>
<feature type="domain" description="F-box" evidence="1">
    <location>
        <begin position="62"/>
        <end position="96"/>
    </location>
</feature>
<dbReference type="EMBL" id="VXIS01000186">
    <property type="protein sequence ID" value="KAA8898368.1"/>
    <property type="molecule type" value="Genomic_DNA"/>
</dbReference>
<proteinExistence type="predicted"/>
<protein>
    <recommendedName>
        <fullName evidence="1">F-box domain-containing protein</fullName>
    </recommendedName>
</protein>
<dbReference type="AlphaFoldDB" id="A0A5J5EP30"/>
<dbReference type="InParanoid" id="A0A5J5EP30"/>
<sequence>MGQEWKLIAPESWECFNWMGLELRQLLFNGDLERAVIHLAVPPKKRILTELIPVPELFPSSVSPLVDLPTEILEEIISNLGVAETFFLGMCSQRLYFMCREHLINILASQCGRFAGTSLICFGDGIDNHDFPPGIDWWPEIEEMQKLSNECLSPYDLVGEFFTEIRGPPGLISALCLGTKSGPFSAAMSPLPRSYRVEIWSFLEFDHCSLYTNGPEWILRNLTTKEFVRHSVVAHGSNGPFRPTPRGVGFGEVLAVRTCWSSMAASCGIHRGVWAGHRFDITLMDAIEGADGWKDVSESLFEEIQCIWKRKYGDLWEEEWSGRGNEGPVRVPYDYISR</sequence>
<dbReference type="Proteomes" id="UP000326924">
    <property type="component" value="Unassembled WGS sequence"/>
</dbReference>
<dbReference type="SUPFAM" id="SSF81383">
    <property type="entry name" value="F-box domain"/>
    <property type="match status" value="1"/>
</dbReference>
<keyword evidence="3" id="KW-1185">Reference proteome</keyword>
<gene>
    <name evidence="2" type="ORF">FN846DRAFT_962595</name>
</gene>
<evidence type="ECO:0000313" key="3">
    <source>
        <dbReference type="Proteomes" id="UP000326924"/>
    </source>
</evidence>